<dbReference type="PANTHER" id="PTHR34223:SF104">
    <property type="entry name" value="F-BOX DOMAIN-CONTAINING PROTEIN"/>
    <property type="match status" value="1"/>
</dbReference>
<dbReference type="InterPro" id="IPR032675">
    <property type="entry name" value="LRR_dom_sf"/>
</dbReference>
<feature type="compositionally biased region" description="Low complexity" evidence="1">
    <location>
        <begin position="38"/>
        <end position="66"/>
    </location>
</feature>
<dbReference type="PANTHER" id="PTHR34223">
    <property type="entry name" value="OS11G0201299 PROTEIN"/>
    <property type="match status" value="1"/>
</dbReference>
<dbReference type="InterPro" id="IPR053197">
    <property type="entry name" value="F-box_SCFL_complex_component"/>
</dbReference>
<evidence type="ECO:0008006" key="3">
    <source>
        <dbReference type="Google" id="ProtNLM"/>
    </source>
</evidence>
<accession>M8APV5</accession>
<evidence type="ECO:0000313" key="2">
    <source>
        <dbReference type="EnsemblPlants" id="EMT06601"/>
    </source>
</evidence>
<name>M8APV5_AEGTA</name>
<feature type="region of interest" description="Disordered" evidence="1">
    <location>
        <begin position="1"/>
        <end position="72"/>
    </location>
</feature>
<dbReference type="SUPFAM" id="SSF52047">
    <property type="entry name" value="RNI-like"/>
    <property type="match status" value="1"/>
</dbReference>
<sequence length="428" mass="47603">METRGRRKRAAAPRDRLSSSGPVRRCRRAPCLGGGATSGAPSHASTSTATTSPSRSLSIRSRSPQSKMMTGTQRPIEEDALAKLADFADNLLFHHCLSGEALDTLRLRIHRQDDGRRHGSNDKDMISRWIRRGLRLSPAAIDITIDGVPMRQPSYFSNAGACFRRLAKLRIDNVLLSRNIEHLFGTDSLPALRDLEIRNSGLGYIVSDTLRNLTVVYDSPVIAHRCDVFGHIAAPGLVSLRLEFPLARLANLDITIGELPCLAKASIRLLDETPQPLYWDSHDKDKPDTTRLVITNLCDLLGSLCNVTSLHLSGFQEMARTHAVLLQAVLDEPCCVFPDLKSLVLDDCNLGDGLQTLWRFLHKTPALERLALKSCKWQDVPYARESDEEQDLETATMAMNLKLVQILHGNNKLRSKIKRKLPQATITK</sequence>
<protein>
    <recommendedName>
        <fullName evidence="3">FBD domain-containing protein</fullName>
    </recommendedName>
</protein>
<organism evidence="2">
    <name type="scientific">Aegilops tauschii</name>
    <name type="common">Tausch's goatgrass</name>
    <name type="synonym">Aegilops squarrosa</name>
    <dbReference type="NCBI Taxonomy" id="37682"/>
    <lineage>
        <taxon>Eukaryota</taxon>
        <taxon>Viridiplantae</taxon>
        <taxon>Streptophyta</taxon>
        <taxon>Embryophyta</taxon>
        <taxon>Tracheophyta</taxon>
        <taxon>Spermatophyta</taxon>
        <taxon>Magnoliopsida</taxon>
        <taxon>Liliopsida</taxon>
        <taxon>Poales</taxon>
        <taxon>Poaceae</taxon>
        <taxon>BOP clade</taxon>
        <taxon>Pooideae</taxon>
        <taxon>Triticodae</taxon>
        <taxon>Triticeae</taxon>
        <taxon>Triticinae</taxon>
        <taxon>Aegilops</taxon>
    </lineage>
</organism>
<reference evidence="2" key="1">
    <citation type="submission" date="2015-06" db="UniProtKB">
        <authorList>
            <consortium name="EnsemblPlants"/>
        </authorList>
    </citation>
    <scope>IDENTIFICATION</scope>
</reference>
<feature type="compositionally biased region" description="Basic residues" evidence="1">
    <location>
        <begin position="1"/>
        <end position="11"/>
    </location>
</feature>
<dbReference type="EnsemblPlants" id="EMT06601">
    <property type="protein sequence ID" value="EMT06601"/>
    <property type="gene ID" value="F775_02593"/>
</dbReference>
<evidence type="ECO:0000256" key="1">
    <source>
        <dbReference type="SAM" id="MobiDB-lite"/>
    </source>
</evidence>
<proteinExistence type="predicted"/>
<dbReference type="ExpressionAtlas" id="M8APV5">
    <property type="expression patterns" value="baseline"/>
</dbReference>
<dbReference type="AlphaFoldDB" id="M8APV5"/>
<dbReference type="Gene3D" id="3.80.10.10">
    <property type="entry name" value="Ribonuclease Inhibitor"/>
    <property type="match status" value="1"/>
</dbReference>